<evidence type="ECO:0000259" key="4">
    <source>
        <dbReference type="Pfam" id="PF03328"/>
    </source>
</evidence>
<reference evidence="5 6" key="1">
    <citation type="submission" date="2020-07" db="EMBL/GenBank/DDBJ databases">
        <title>Gai3-2, isolated from salt lake.</title>
        <authorList>
            <person name="Cui H."/>
            <person name="Shi X."/>
        </authorList>
    </citation>
    <scope>NUCLEOTIDE SEQUENCE [LARGE SCALE GENOMIC DNA]</scope>
    <source>
        <strain evidence="5 6">Gai3-2</strain>
    </source>
</reference>
<dbReference type="GO" id="GO:0046872">
    <property type="term" value="F:metal ion binding"/>
    <property type="evidence" value="ECO:0007669"/>
    <property type="project" value="UniProtKB-KW"/>
</dbReference>
<dbReference type="AlphaFoldDB" id="A0A7D5GBM6"/>
<dbReference type="InterPro" id="IPR040442">
    <property type="entry name" value="Pyrv_kinase-like_dom_sf"/>
</dbReference>
<sequence>MTPSIGDAFGEDRPAGSWLSIPHPQVAEQTAAAGFDFVVIDTEHAPTTVETVESMVRAVDAAAGETAPIVRVAWNDHVRIKRVLDTGAAGVMAPQVNTPEEAEAFVAATRYPPEGRRGMAAARASNYGRDFGEYVASANDEIATISQVESPEAVENVAAIADVEGIDTLFVGPADLSASLDVFGEYDSEVYTDAVETVLTESSVPVGTLATTPDEVDRWNDVGFDYQIVGTDAGYLATGAAESLSRYR</sequence>
<protein>
    <submittedName>
        <fullName evidence="5">Aldolase</fullName>
    </submittedName>
</protein>
<evidence type="ECO:0000313" key="5">
    <source>
        <dbReference type="EMBL" id="QLG27626.1"/>
    </source>
</evidence>
<dbReference type="GO" id="GO:0016832">
    <property type="term" value="F:aldehyde-lyase activity"/>
    <property type="evidence" value="ECO:0007669"/>
    <property type="project" value="TreeGrafter"/>
</dbReference>
<keyword evidence="6" id="KW-1185">Reference proteome</keyword>
<dbReference type="KEGG" id="halg:HUG10_08700"/>
<dbReference type="SUPFAM" id="SSF51621">
    <property type="entry name" value="Phosphoenolpyruvate/pyruvate domain"/>
    <property type="match status" value="1"/>
</dbReference>
<dbReference type="Gene3D" id="3.20.20.60">
    <property type="entry name" value="Phosphoenolpyruvate-binding domains"/>
    <property type="match status" value="1"/>
</dbReference>
<dbReference type="RefSeq" id="WP_179169201.1">
    <property type="nucleotide sequence ID" value="NZ_CP058529.1"/>
</dbReference>
<dbReference type="InterPro" id="IPR005000">
    <property type="entry name" value="Aldolase/citrate-lyase_domain"/>
</dbReference>
<gene>
    <name evidence="5" type="ORF">HUG10_08700</name>
</gene>
<dbReference type="EMBL" id="CP058529">
    <property type="protein sequence ID" value="QLG27626.1"/>
    <property type="molecule type" value="Genomic_DNA"/>
</dbReference>
<name>A0A7D5GBM6_9EURY</name>
<dbReference type="PANTHER" id="PTHR30502">
    <property type="entry name" value="2-KETO-3-DEOXY-L-RHAMNONATE ALDOLASE"/>
    <property type="match status" value="1"/>
</dbReference>
<keyword evidence="2" id="KW-0479">Metal-binding</keyword>
<dbReference type="Pfam" id="PF03328">
    <property type="entry name" value="HpcH_HpaI"/>
    <property type="match status" value="1"/>
</dbReference>
<evidence type="ECO:0000256" key="1">
    <source>
        <dbReference type="ARBA" id="ARBA00005568"/>
    </source>
</evidence>
<dbReference type="GeneID" id="56028907"/>
<feature type="domain" description="HpcH/HpaI aldolase/citrate lyase" evidence="4">
    <location>
        <begin position="16"/>
        <end position="233"/>
    </location>
</feature>
<dbReference type="PANTHER" id="PTHR30502:SF0">
    <property type="entry name" value="PHOSPHOENOLPYRUVATE CARBOXYLASE FAMILY PROTEIN"/>
    <property type="match status" value="1"/>
</dbReference>
<dbReference type="GO" id="GO:0005737">
    <property type="term" value="C:cytoplasm"/>
    <property type="evidence" value="ECO:0007669"/>
    <property type="project" value="TreeGrafter"/>
</dbReference>
<proteinExistence type="inferred from homology"/>
<dbReference type="InterPro" id="IPR015813">
    <property type="entry name" value="Pyrv/PenolPyrv_kinase-like_dom"/>
</dbReference>
<comment type="similarity">
    <text evidence="1">Belongs to the HpcH/HpaI aldolase family.</text>
</comment>
<dbReference type="InterPro" id="IPR050251">
    <property type="entry name" value="HpcH-HpaI_aldolase"/>
</dbReference>
<evidence type="ECO:0000256" key="3">
    <source>
        <dbReference type="ARBA" id="ARBA00023239"/>
    </source>
</evidence>
<evidence type="ECO:0000256" key="2">
    <source>
        <dbReference type="ARBA" id="ARBA00022723"/>
    </source>
</evidence>
<keyword evidence="3" id="KW-0456">Lyase</keyword>
<evidence type="ECO:0000313" key="6">
    <source>
        <dbReference type="Proteomes" id="UP000509750"/>
    </source>
</evidence>
<dbReference type="Proteomes" id="UP000509750">
    <property type="component" value="Chromosome"/>
</dbReference>
<dbReference type="OrthoDB" id="142679at2157"/>
<organism evidence="5 6">
    <name type="scientific">Halorarum halophilum</name>
    <dbReference type="NCBI Taxonomy" id="2743090"/>
    <lineage>
        <taxon>Archaea</taxon>
        <taxon>Methanobacteriati</taxon>
        <taxon>Methanobacteriota</taxon>
        <taxon>Stenosarchaea group</taxon>
        <taxon>Halobacteria</taxon>
        <taxon>Halobacteriales</taxon>
        <taxon>Haloferacaceae</taxon>
        <taxon>Halorarum</taxon>
    </lineage>
</organism>
<accession>A0A7D5GBM6</accession>